<dbReference type="AlphaFoldDB" id="A0A6A6Q8S1"/>
<sequence>MAPYAFYLPEVLAQACHPYPPGVYPIFISEHAPPHPILQFRRTEYIQYQQTLRIQAWANLLSRGDTPFWPGTQSASGRRYGKASTRGKKVQPTTPPRATSVIQRPRLIPPSKHCAALPPELWIEILSKVAEAEGAVYLWQIRHVSQVFRFAVLKVLTDLHLPNIAIEFVRNRRVVARLQLKGLTGEHGDQKATFGVCADVSVVSLNWEKVVEGWEQEEVKMRSGWAEMWAHDEGGMALALNKEKGELEVGIGDLFDWFLGNEVNAHFFPNMPEKPEEQAGIRGRFAFRIFTEMELVWSRGIINWRSEDE</sequence>
<gene>
    <name evidence="2" type="ORF">BU16DRAFT_601036</name>
</gene>
<reference evidence="2" key="1">
    <citation type="journal article" date="2020" name="Stud. Mycol.">
        <title>101 Dothideomycetes genomes: a test case for predicting lifestyles and emergence of pathogens.</title>
        <authorList>
            <person name="Haridas S."/>
            <person name="Albert R."/>
            <person name="Binder M."/>
            <person name="Bloem J."/>
            <person name="Labutti K."/>
            <person name="Salamov A."/>
            <person name="Andreopoulos B."/>
            <person name="Baker S."/>
            <person name="Barry K."/>
            <person name="Bills G."/>
            <person name="Bluhm B."/>
            <person name="Cannon C."/>
            <person name="Castanera R."/>
            <person name="Culley D."/>
            <person name="Daum C."/>
            <person name="Ezra D."/>
            <person name="Gonzalez J."/>
            <person name="Henrissat B."/>
            <person name="Kuo A."/>
            <person name="Liang C."/>
            <person name="Lipzen A."/>
            <person name="Lutzoni F."/>
            <person name="Magnuson J."/>
            <person name="Mondo S."/>
            <person name="Nolan M."/>
            <person name="Ohm R."/>
            <person name="Pangilinan J."/>
            <person name="Park H.-J."/>
            <person name="Ramirez L."/>
            <person name="Alfaro M."/>
            <person name="Sun H."/>
            <person name="Tritt A."/>
            <person name="Yoshinaga Y."/>
            <person name="Zwiers L.-H."/>
            <person name="Turgeon B."/>
            <person name="Goodwin S."/>
            <person name="Spatafora J."/>
            <person name="Crous P."/>
            <person name="Grigoriev I."/>
        </authorList>
    </citation>
    <scope>NUCLEOTIDE SEQUENCE</scope>
    <source>
        <strain evidence="2">CBS 269.34</strain>
    </source>
</reference>
<evidence type="ECO:0000313" key="2">
    <source>
        <dbReference type="EMBL" id="KAF2488715.1"/>
    </source>
</evidence>
<accession>A0A6A6Q8S1</accession>
<evidence type="ECO:0000256" key="1">
    <source>
        <dbReference type="SAM" id="MobiDB-lite"/>
    </source>
</evidence>
<evidence type="ECO:0000313" key="3">
    <source>
        <dbReference type="Proteomes" id="UP000799750"/>
    </source>
</evidence>
<organism evidence="2 3">
    <name type="scientific">Lophium mytilinum</name>
    <dbReference type="NCBI Taxonomy" id="390894"/>
    <lineage>
        <taxon>Eukaryota</taxon>
        <taxon>Fungi</taxon>
        <taxon>Dikarya</taxon>
        <taxon>Ascomycota</taxon>
        <taxon>Pezizomycotina</taxon>
        <taxon>Dothideomycetes</taxon>
        <taxon>Pleosporomycetidae</taxon>
        <taxon>Mytilinidiales</taxon>
        <taxon>Mytilinidiaceae</taxon>
        <taxon>Lophium</taxon>
    </lineage>
</organism>
<proteinExistence type="predicted"/>
<feature type="compositionally biased region" description="Basic residues" evidence="1">
    <location>
        <begin position="79"/>
        <end position="89"/>
    </location>
</feature>
<protein>
    <submittedName>
        <fullName evidence="2">Uncharacterized protein</fullName>
    </submittedName>
</protein>
<feature type="region of interest" description="Disordered" evidence="1">
    <location>
        <begin position="72"/>
        <end position="97"/>
    </location>
</feature>
<name>A0A6A6Q8S1_9PEZI</name>
<keyword evidence="3" id="KW-1185">Reference proteome</keyword>
<dbReference type="EMBL" id="MU004202">
    <property type="protein sequence ID" value="KAF2488715.1"/>
    <property type="molecule type" value="Genomic_DNA"/>
</dbReference>
<dbReference type="Proteomes" id="UP000799750">
    <property type="component" value="Unassembled WGS sequence"/>
</dbReference>